<dbReference type="GO" id="GO:0003824">
    <property type="term" value="F:catalytic activity"/>
    <property type="evidence" value="ECO:0007669"/>
    <property type="project" value="InterPro"/>
</dbReference>
<dbReference type="EMBL" id="AAVT01000001">
    <property type="protein sequence ID" value="EAW32471.1"/>
    <property type="molecule type" value="Genomic_DNA"/>
</dbReference>
<dbReference type="Pfam" id="PF01565">
    <property type="entry name" value="FAD_binding_4"/>
    <property type="match status" value="1"/>
</dbReference>
<dbReference type="Gene3D" id="3.30.70.2190">
    <property type="match status" value="1"/>
</dbReference>
<evidence type="ECO:0000313" key="6">
    <source>
        <dbReference type="EMBL" id="EAW32471.1"/>
    </source>
</evidence>
<feature type="domain" description="FAD-binding PCMH-type" evidence="5">
    <location>
        <begin position="37"/>
        <end position="218"/>
    </location>
</feature>
<comment type="similarity">
    <text evidence="2">Belongs to the FAD-binding oxidoreductase/transferase type 4 family.</text>
</comment>
<keyword evidence="3" id="KW-0285">Flavoprotein</keyword>
<dbReference type="eggNOG" id="COG0277">
    <property type="taxonomic scope" value="Bacteria"/>
</dbReference>
<evidence type="ECO:0000256" key="2">
    <source>
        <dbReference type="ARBA" id="ARBA00008000"/>
    </source>
</evidence>
<dbReference type="STRING" id="247633.GP2143_14486"/>
<evidence type="ECO:0000259" key="5">
    <source>
        <dbReference type="PROSITE" id="PS51387"/>
    </source>
</evidence>
<keyword evidence="7" id="KW-1185">Reference proteome</keyword>
<organism evidence="6 7">
    <name type="scientific">marine gamma proteobacterium HTCC2143</name>
    <dbReference type="NCBI Taxonomy" id="247633"/>
    <lineage>
        <taxon>Bacteria</taxon>
        <taxon>Pseudomonadati</taxon>
        <taxon>Pseudomonadota</taxon>
        <taxon>Gammaproteobacteria</taxon>
        <taxon>Cellvibrionales</taxon>
        <taxon>Spongiibacteraceae</taxon>
        <taxon>BD1-7 clade</taxon>
    </lineage>
</organism>
<dbReference type="OrthoDB" id="9811557at2"/>
<dbReference type="FunFam" id="1.10.45.10:FF:000001">
    <property type="entry name" value="D-lactate dehydrogenase mitochondrial"/>
    <property type="match status" value="1"/>
</dbReference>
<accession>A0Y8L7</accession>
<dbReference type="SUPFAM" id="SSF55103">
    <property type="entry name" value="FAD-linked oxidases, C-terminal domain"/>
    <property type="match status" value="1"/>
</dbReference>
<dbReference type="GO" id="GO:0071949">
    <property type="term" value="F:FAD binding"/>
    <property type="evidence" value="ECO:0007669"/>
    <property type="project" value="InterPro"/>
</dbReference>
<dbReference type="InterPro" id="IPR016171">
    <property type="entry name" value="Vanillyl_alc_oxidase_C-sub2"/>
</dbReference>
<gene>
    <name evidence="6" type="ORF">GP2143_14486</name>
</gene>
<proteinExistence type="inferred from homology"/>
<dbReference type="InterPro" id="IPR051264">
    <property type="entry name" value="FAD-oxidored/transferase_4"/>
</dbReference>
<dbReference type="PANTHER" id="PTHR43716:SF2">
    <property type="entry name" value="BLL6224 PROTEIN"/>
    <property type="match status" value="1"/>
</dbReference>
<dbReference type="Proteomes" id="UP000004931">
    <property type="component" value="Unassembled WGS sequence"/>
</dbReference>
<dbReference type="GO" id="GO:0022904">
    <property type="term" value="P:respiratory electron transport chain"/>
    <property type="evidence" value="ECO:0007669"/>
    <property type="project" value="TreeGrafter"/>
</dbReference>
<comment type="caution">
    <text evidence="6">The sequence shown here is derived from an EMBL/GenBank/DDBJ whole genome shotgun (WGS) entry which is preliminary data.</text>
</comment>
<dbReference type="FunFam" id="3.30.465.10:FF:000001">
    <property type="entry name" value="D-2-hydroxyglutarate dehydrogenase, mitochondrial"/>
    <property type="match status" value="1"/>
</dbReference>
<dbReference type="InterPro" id="IPR016166">
    <property type="entry name" value="FAD-bd_PCMH"/>
</dbReference>
<dbReference type="PROSITE" id="PS51387">
    <property type="entry name" value="FAD_PCMH"/>
    <property type="match status" value="1"/>
</dbReference>
<dbReference type="InterPro" id="IPR016167">
    <property type="entry name" value="FAD-bd_PCMH_sub1"/>
</dbReference>
<evidence type="ECO:0000256" key="1">
    <source>
        <dbReference type="ARBA" id="ARBA00001974"/>
    </source>
</evidence>
<evidence type="ECO:0000313" key="7">
    <source>
        <dbReference type="Proteomes" id="UP000004931"/>
    </source>
</evidence>
<dbReference type="InterPro" id="IPR036318">
    <property type="entry name" value="FAD-bd_PCMH-like_sf"/>
</dbReference>
<dbReference type="InterPro" id="IPR016169">
    <property type="entry name" value="FAD-bd_PCMH_sub2"/>
</dbReference>
<dbReference type="Gene3D" id="3.30.465.10">
    <property type="match status" value="1"/>
</dbReference>
<dbReference type="AlphaFoldDB" id="A0Y8L7"/>
<dbReference type="InterPro" id="IPR006094">
    <property type="entry name" value="Oxid_FAD_bind_N"/>
</dbReference>
<keyword evidence="4" id="KW-0274">FAD</keyword>
<dbReference type="Gene3D" id="3.30.70.2740">
    <property type="match status" value="1"/>
</dbReference>
<dbReference type="Gene3D" id="3.30.43.10">
    <property type="entry name" value="Uridine Diphospho-n-acetylenolpyruvylglucosamine Reductase, domain 2"/>
    <property type="match status" value="1"/>
</dbReference>
<dbReference type="Pfam" id="PF02913">
    <property type="entry name" value="FAD-oxidase_C"/>
    <property type="match status" value="1"/>
</dbReference>
<name>A0Y8L7_9GAMM</name>
<comment type="cofactor">
    <cofactor evidence="1">
        <name>FAD</name>
        <dbReference type="ChEBI" id="CHEBI:57692"/>
    </cofactor>
</comment>
<sequence>MQIDNAIHRIKAAVGAKGWSENSTELIPSMMYSVGCPPGEAKLFVSPLTTEEVSQVMALCNQANIPVVPQGGNTGMCGGAIPDPSKTSVILSLRRMNNVRDLSTLDYTITVEAGCILQDIQGAAEQANRFFPLSLGAEGSCQIGGNLATNAGGINVLRYGNTRDLALGLEVVLPDGTVLNGLRRLKKDNTGYDLKHLFIGAEGTMGIITAAVLKLFPYPQSRSTAFCAIVDLESSLSLLAMARELSGDQISSFELIPRIALETVAKHRDDIQLPFSPGEAEWYVLMEISTSRKNDDLGSLNELILGEAIDAGIISNAVIAQSEKQKNGLWAIREALVEVQKEEGYSIKHDVSVPINRIPELIHLACERVLAICPGIRPYPFGHVGDGNIHFNFSPPPTLPAKKFLEFIDQINQIVYDIVDSLDGSFSAEHGIGQTKVAALETYRSATEVALMKNIKQLVDPRYLMNPGKLFPDPAFNSEAL</sequence>
<dbReference type="SUPFAM" id="SSF56176">
    <property type="entry name" value="FAD-binding/transporter-associated domain-like"/>
    <property type="match status" value="1"/>
</dbReference>
<dbReference type="Gene3D" id="1.10.45.10">
    <property type="entry name" value="Vanillyl-alcohol Oxidase, Chain A, domain 4"/>
    <property type="match status" value="1"/>
</dbReference>
<evidence type="ECO:0000256" key="3">
    <source>
        <dbReference type="ARBA" id="ARBA00022630"/>
    </source>
</evidence>
<protein>
    <submittedName>
        <fullName evidence="6">FAD/FMN-containing dehydrogenase</fullName>
    </submittedName>
</protein>
<dbReference type="InterPro" id="IPR016164">
    <property type="entry name" value="FAD-linked_Oxase-like_C"/>
</dbReference>
<dbReference type="PANTHER" id="PTHR43716">
    <property type="entry name" value="D-2-HYDROXYGLUTARATE DEHYDROGENASE, MITOCHONDRIAL"/>
    <property type="match status" value="1"/>
</dbReference>
<evidence type="ECO:0000256" key="4">
    <source>
        <dbReference type="ARBA" id="ARBA00022827"/>
    </source>
</evidence>
<dbReference type="InterPro" id="IPR004113">
    <property type="entry name" value="FAD-bd_oxidored_4_C"/>
</dbReference>
<reference evidence="6 7" key="1">
    <citation type="journal article" date="2010" name="J. Bacteriol.">
        <title>Genome sequence of the oligotrophic marine Gammaproteobacterium HTCC2143, isolated from the Oregon Coast.</title>
        <authorList>
            <person name="Oh H.M."/>
            <person name="Kang I."/>
            <person name="Ferriera S."/>
            <person name="Giovannoni S.J."/>
            <person name="Cho J.C."/>
        </authorList>
    </citation>
    <scope>NUCLEOTIDE SEQUENCE [LARGE SCALE GENOMIC DNA]</scope>
    <source>
        <strain evidence="6 7">HTCC2143</strain>
    </source>
</reference>